<keyword evidence="4" id="KW-0732">Signal</keyword>
<evidence type="ECO:0000256" key="4">
    <source>
        <dbReference type="SAM" id="SignalP"/>
    </source>
</evidence>
<name>A0A1D2NHX0_ORCCI</name>
<dbReference type="Proteomes" id="UP000094527">
    <property type="component" value="Unassembled WGS sequence"/>
</dbReference>
<organism evidence="6 7">
    <name type="scientific">Orchesella cincta</name>
    <name type="common">Springtail</name>
    <name type="synonym">Podura cincta</name>
    <dbReference type="NCBI Taxonomy" id="48709"/>
    <lineage>
        <taxon>Eukaryota</taxon>
        <taxon>Metazoa</taxon>
        <taxon>Ecdysozoa</taxon>
        <taxon>Arthropoda</taxon>
        <taxon>Hexapoda</taxon>
        <taxon>Collembola</taxon>
        <taxon>Entomobryomorpha</taxon>
        <taxon>Entomobryoidea</taxon>
        <taxon>Orchesellidae</taxon>
        <taxon>Orchesellinae</taxon>
        <taxon>Orchesella</taxon>
    </lineage>
</organism>
<evidence type="ECO:0000313" key="7">
    <source>
        <dbReference type="Proteomes" id="UP000094527"/>
    </source>
</evidence>
<dbReference type="EMBL" id="LJIJ01000035">
    <property type="protein sequence ID" value="ODN04841.1"/>
    <property type="molecule type" value="Genomic_DNA"/>
</dbReference>
<dbReference type="PANTHER" id="PTHR43806">
    <property type="entry name" value="PEPTIDASE S8"/>
    <property type="match status" value="1"/>
</dbReference>
<reference evidence="6 7" key="1">
    <citation type="journal article" date="2016" name="Genome Biol. Evol.">
        <title>Gene Family Evolution Reflects Adaptation to Soil Environmental Stressors in the Genome of the Collembolan Orchesella cincta.</title>
        <authorList>
            <person name="Faddeeva-Vakhrusheva A."/>
            <person name="Derks M.F."/>
            <person name="Anvar S.Y."/>
            <person name="Agamennone V."/>
            <person name="Suring W."/>
            <person name="Smit S."/>
            <person name="van Straalen N.M."/>
            <person name="Roelofs D."/>
        </authorList>
    </citation>
    <scope>NUCLEOTIDE SEQUENCE [LARGE SCALE GENOMIC DNA]</scope>
    <source>
        <tissue evidence="6">Mixed pool</tissue>
    </source>
</reference>
<keyword evidence="7" id="KW-1185">Reference proteome</keyword>
<comment type="caution">
    <text evidence="6">The sequence shown here is derived from an EMBL/GenBank/DDBJ whole genome shotgun (WGS) entry which is preliminary data.</text>
</comment>
<dbReference type="OMA" id="WGVAKIN"/>
<sequence length="405" mass="42988">MYFKVGFLSLALCVGLAWATIDADLLQSLQPGIKRDVLIDFAGGNSRVIQSIESRSFRSRESKVKALTKGLQGLTQSSQGPLQEFLGTMGVQSQTFWSSNQMVVKGADLSLLQRVDAFTQVSRIQMLPRVQLSPIPSSITPTATTVQWGVSMIQADQVWDTYGTKVRVTHEALRDNFRSENGWFDPIANTTEPNDQNGHGTHTMGTIAGGGLKGKGIGVAPGAKWIACKGCANSGCNGDALLACGQFMLQALPDVVSNSPSIPGERLEFFMPFAIGNNGPICFSGGSPGDQPNVFAVGSTDSKDRSSSFSSRGPSLAGFITKPDIAAQEVTYIPRGDSGVKLPQSKVESLIETTAVTKGLSIGAVNLVIPCSFGFLGRLSYPNNYFGHGRINALQAVNATLQASS</sequence>
<evidence type="ECO:0000256" key="2">
    <source>
        <dbReference type="ARBA" id="ARBA00022670"/>
    </source>
</evidence>
<dbReference type="InterPro" id="IPR050131">
    <property type="entry name" value="Peptidase_S8_subtilisin-like"/>
</dbReference>
<keyword evidence="2" id="KW-0645">Protease</keyword>
<dbReference type="PANTHER" id="PTHR43806:SF67">
    <property type="entry name" value="EGF-LIKE DOMAIN-CONTAINING PROTEIN"/>
    <property type="match status" value="1"/>
</dbReference>
<feature type="signal peptide" evidence="4">
    <location>
        <begin position="1"/>
        <end position="19"/>
    </location>
</feature>
<dbReference type="STRING" id="48709.A0A1D2NHX0"/>
<dbReference type="Gene3D" id="3.40.50.200">
    <property type="entry name" value="Peptidase S8/S53 domain"/>
    <property type="match status" value="1"/>
</dbReference>
<dbReference type="GO" id="GO:0006508">
    <property type="term" value="P:proteolysis"/>
    <property type="evidence" value="ECO:0007669"/>
    <property type="project" value="UniProtKB-KW"/>
</dbReference>
<dbReference type="SUPFAM" id="SSF52743">
    <property type="entry name" value="Subtilisin-like"/>
    <property type="match status" value="1"/>
</dbReference>
<dbReference type="AlphaFoldDB" id="A0A1D2NHX0"/>
<accession>A0A1D2NHX0</accession>
<keyword evidence="3" id="KW-0378">Hydrolase</keyword>
<evidence type="ECO:0000259" key="5">
    <source>
        <dbReference type="Pfam" id="PF00082"/>
    </source>
</evidence>
<evidence type="ECO:0000313" key="6">
    <source>
        <dbReference type="EMBL" id="ODN04841.1"/>
    </source>
</evidence>
<protein>
    <submittedName>
        <fullName evidence="6">Bacillopeptidase F</fullName>
    </submittedName>
</protein>
<proteinExistence type="inferred from homology"/>
<dbReference type="GO" id="GO:0004252">
    <property type="term" value="F:serine-type endopeptidase activity"/>
    <property type="evidence" value="ECO:0007669"/>
    <property type="project" value="InterPro"/>
</dbReference>
<comment type="similarity">
    <text evidence="1">Belongs to the peptidase S8 family.</text>
</comment>
<dbReference type="Pfam" id="PF00082">
    <property type="entry name" value="Peptidase_S8"/>
    <property type="match status" value="1"/>
</dbReference>
<evidence type="ECO:0000256" key="3">
    <source>
        <dbReference type="ARBA" id="ARBA00022825"/>
    </source>
</evidence>
<dbReference type="OrthoDB" id="1740355at2759"/>
<gene>
    <name evidence="6" type="ORF">Ocin01_01849</name>
</gene>
<keyword evidence="3" id="KW-0720">Serine protease</keyword>
<evidence type="ECO:0000256" key="1">
    <source>
        <dbReference type="ARBA" id="ARBA00011073"/>
    </source>
</evidence>
<feature type="chain" id="PRO_5008905581" evidence="4">
    <location>
        <begin position="20"/>
        <end position="405"/>
    </location>
</feature>
<dbReference type="InterPro" id="IPR000209">
    <property type="entry name" value="Peptidase_S8/S53_dom"/>
</dbReference>
<feature type="domain" description="Peptidase S8/S53" evidence="5">
    <location>
        <begin position="166"/>
        <end position="328"/>
    </location>
</feature>
<dbReference type="InterPro" id="IPR036852">
    <property type="entry name" value="Peptidase_S8/S53_dom_sf"/>
</dbReference>